<dbReference type="KEGG" id="beo:BEH_08605"/>
<dbReference type="SMART" id="SM00347">
    <property type="entry name" value="HTH_MARR"/>
    <property type="match status" value="1"/>
</dbReference>
<evidence type="ECO:0000256" key="1">
    <source>
        <dbReference type="ARBA" id="ARBA00023015"/>
    </source>
</evidence>
<reference evidence="5" key="2">
    <citation type="submission" date="2015-06" db="EMBL/GenBank/DDBJ databases">
        <title>Genome Sequence of Bacillus endophyticus and Analysis of its Companion Mechanism in the Ketogulonigenium vulgare-Bacillus strain Consortium.</title>
        <authorList>
            <person name="Jia N."/>
            <person name="Du J."/>
            <person name="Ding M.-Z."/>
            <person name="Gao F."/>
            <person name="Yuan Y.-J."/>
        </authorList>
    </citation>
    <scope>NUCLEOTIDE SEQUENCE [LARGE SCALE GENOMIC DNA]</scope>
    <source>
        <strain evidence="5">Hbe603</strain>
    </source>
</reference>
<dbReference type="PRINTS" id="PR00598">
    <property type="entry name" value="HTHMARR"/>
</dbReference>
<dbReference type="Proteomes" id="UP000036202">
    <property type="component" value="Chromosome"/>
</dbReference>
<dbReference type="GO" id="GO:0003700">
    <property type="term" value="F:DNA-binding transcription factor activity"/>
    <property type="evidence" value="ECO:0007669"/>
    <property type="project" value="InterPro"/>
</dbReference>
<dbReference type="SUPFAM" id="SSF46785">
    <property type="entry name" value="Winged helix' DNA-binding domain"/>
    <property type="match status" value="1"/>
</dbReference>
<evidence type="ECO:0000256" key="3">
    <source>
        <dbReference type="ARBA" id="ARBA00023163"/>
    </source>
</evidence>
<keyword evidence="5" id="KW-1185">Reference proteome</keyword>
<gene>
    <name evidence="4" type="ORF">BEH_08605</name>
</gene>
<dbReference type="EMBL" id="CP011974">
    <property type="protein sequence ID" value="AKO92151.1"/>
    <property type="molecule type" value="Genomic_DNA"/>
</dbReference>
<name>A0A1X7G1A3_9BACI</name>
<accession>A0A1X7G1A3</accession>
<reference evidence="4 5" key="1">
    <citation type="journal article" date="2015" name="PLoS ONE">
        <title>Genome Sequence of Bacillus endophyticus and Analysis of Its Companion Mechanism in the Ketogulonigenium vulgare-Bacillus Strain Consortium.</title>
        <authorList>
            <person name="Jia N."/>
            <person name="Du J."/>
            <person name="Ding M.Z."/>
            <person name="Gao F."/>
            <person name="Yuan Y.J."/>
        </authorList>
    </citation>
    <scope>NUCLEOTIDE SEQUENCE [LARGE SCALE GENOMIC DNA]</scope>
    <source>
        <strain evidence="4 5">Hbe603</strain>
    </source>
</reference>
<sequence length="140" mass="16371">MQRKCTNLPFLVLMQTSKAVHERMKEEMSKNKLNIMEFSVLEVLYQKGKQTIRQIGDYILVSSSSMTYVIDKLEQKGLLSRNTCQEDRRVIHVSLTHDGNELMKEIMLKHYKIVNDMFDSLNPDEAKTLVHLLEKVKDKV</sequence>
<protein>
    <submittedName>
        <fullName evidence="4">MarR family transcriptional regulator</fullName>
    </submittedName>
</protein>
<dbReference type="RefSeq" id="WP_040058022.1">
    <property type="nucleotide sequence ID" value="NZ_CP011974.1"/>
</dbReference>
<dbReference type="OrthoDB" id="9799747at2"/>
<dbReference type="Gene3D" id="1.10.10.10">
    <property type="entry name" value="Winged helix-like DNA-binding domain superfamily/Winged helix DNA-binding domain"/>
    <property type="match status" value="1"/>
</dbReference>
<proteinExistence type="predicted"/>
<keyword evidence="1" id="KW-0805">Transcription regulation</keyword>
<organism evidence="4 5">
    <name type="scientific">Priestia filamentosa</name>
    <dbReference type="NCBI Taxonomy" id="1402861"/>
    <lineage>
        <taxon>Bacteria</taxon>
        <taxon>Bacillati</taxon>
        <taxon>Bacillota</taxon>
        <taxon>Bacilli</taxon>
        <taxon>Bacillales</taxon>
        <taxon>Bacillaceae</taxon>
        <taxon>Priestia</taxon>
    </lineage>
</organism>
<dbReference type="PROSITE" id="PS50995">
    <property type="entry name" value="HTH_MARR_2"/>
    <property type="match status" value="1"/>
</dbReference>
<dbReference type="InterPro" id="IPR036390">
    <property type="entry name" value="WH_DNA-bd_sf"/>
</dbReference>
<evidence type="ECO:0000313" key="5">
    <source>
        <dbReference type="Proteomes" id="UP000036202"/>
    </source>
</evidence>
<dbReference type="PANTHER" id="PTHR42756:SF1">
    <property type="entry name" value="TRANSCRIPTIONAL REPRESSOR OF EMRAB OPERON"/>
    <property type="match status" value="1"/>
</dbReference>
<accession>A0A0H4KH71</accession>
<evidence type="ECO:0000256" key="2">
    <source>
        <dbReference type="ARBA" id="ARBA00023125"/>
    </source>
</evidence>
<dbReference type="GO" id="GO:0003677">
    <property type="term" value="F:DNA binding"/>
    <property type="evidence" value="ECO:0007669"/>
    <property type="project" value="UniProtKB-KW"/>
</dbReference>
<dbReference type="PATRIC" id="fig|135735.6.peg.1774"/>
<keyword evidence="2" id="KW-0238">DNA-binding</keyword>
<dbReference type="Pfam" id="PF01047">
    <property type="entry name" value="MarR"/>
    <property type="match status" value="1"/>
</dbReference>
<dbReference type="AlphaFoldDB" id="A0A1X7G1A3"/>
<dbReference type="PROSITE" id="PS01117">
    <property type="entry name" value="HTH_MARR_1"/>
    <property type="match status" value="1"/>
</dbReference>
<dbReference type="InterPro" id="IPR023187">
    <property type="entry name" value="Tscrpt_reg_MarR-type_CS"/>
</dbReference>
<dbReference type="InterPro" id="IPR036388">
    <property type="entry name" value="WH-like_DNA-bd_sf"/>
</dbReference>
<dbReference type="InterPro" id="IPR000835">
    <property type="entry name" value="HTH_MarR-typ"/>
</dbReference>
<keyword evidence="3" id="KW-0804">Transcription</keyword>
<evidence type="ECO:0000313" key="4">
    <source>
        <dbReference type="EMBL" id="AKO92151.1"/>
    </source>
</evidence>
<dbReference type="GeneID" id="93703518"/>
<dbReference type="PANTHER" id="PTHR42756">
    <property type="entry name" value="TRANSCRIPTIONAL REGULATOR, MARR"/>
    <property type="match status" value="1"/>
</dbReference>